<comment type="caution">
    <text evidence="11">The sequence shown here is derived from an EMBL/GenBank/DDBJ whole genome shotgun (WGS) entry which is preliminary data.</text>
</comment>
<dbReference type="InterPro" id="IPR012952">
    <property type="entry name" value="BING4_C_dom"/>
</dbReference>
<dbReference type="PANTHER" id="PTHR14085">
    <property type="entry name" value="WD-REPEAT PROTEIN BING4"/>
    <property type="match status" value="1"/>
</dbReference>
<keyword evidence="5" id="KW-0677">Repeat</keyword>
<dbReference type="Pfam" id="PF08149">
    <property type="entry name" value="BING4CT"/>
    <property type="match status" value="1"/>
</dbReference>
<dbReference type="PANTHER" id="PTHR14085:SF3">
    <property type="entry name" value="WD REPEAT-CONTAINING PROTEIN 46"/>
    <property type="match status" value="1"/>
</dbReference>
<dbReference type="InterPro" id="IPR040315">
    <property type="entry name" value="WDR46/Utp7"/>
</dbReference>
<evidence type="ECO:0000256" key="1">
    <source>
        <dbReference type="ARBA" id="ARBA00004099"/>
    </source>
</evidence>
<dbReference type="AlphaFoldDB" id="A0A1Y2HQG6"/>
<dbReference type="Gene3D" id="2.130.10.10">
    <property type="entry name" value="YVTN repeat-like/Quinoprotein amine dehydrogenase"/>
    <property type="match status" value="1"/>
</dbReference>
<gene>
    <name evidence="11" type="ORF">BCR44DRAFT_116165</name>
</gene>
<protein>
    <recommendedName>
        <fullName evidence="7">U three protein 7</fullName>
    </recommendedName>
</protein>
<sequence length="530" mass="58699">MSARPAKGTKPIVVNVAKDKSRPYGSARAIKAAKSTAKAHNDWKEAKAKRDASALLLTQDAGFIEAEDELERTYRLQQDVLRNDHLDLASQAKLLQLDLPDFGPYRVDFTRSGRHMLFGGKKGHVAAMDWKQGRLMCEVQLKETVRDVCWLHNETMFAVAQKDIVFIYDHSGTELHALRKHRLPHRLTFLPYHFLLASIGDTGVLVYQDTSTGTVAAELPTKLGKCSVMTQNPWNAVIHTGHANGIVTMWSPTTSTPLVKMLTHKGALTAIAVDPTGRHMATSGVDGQVKLWDLRHGFKPIHSYFSRAPATDLAFSQRGLLAVGWSSHVHVWKDVAVPDAKAQSPYLTHQIPAGSKSSGLQFVPFEDVLAFGHDRGVATMVVPGAGEPNFDALEANPYATAKQRREHEVKQLLDKLPADTISLDPSVIGAVVSATDDRASRLPGSQKHKAVATALDSDDESPEAVQLREKKKISGLRKYLRKQTNVIDAKKQKVREELDRKREDRERRKRGVDAGEAIGNPLDRFRAKQK</sequence>
<evidence type="ECO:0000256" key="4">
    <source>
        <dbReference type="ARBA" id="ARBA00022574"/>
    </source>
</evidence>
<dbReference type="InterPro" id="IPR036322">
    <property type="entry name" value="WD40_repeat_dom_sf"/>
</dbReference>
<evidence type="ECO:0000256" key="7">
    <source>
        <dbReference type="ARBA" id="ARBA00076453"/>
    </source>
</evidence>
<dbReference type="SMART" id="SM01033">
    <property type="entry name" value="BING4CT"/>
    <property type="match status" value="1"/>
</dbReference>
<dbReference type="SUPFAM" id="SSF50978">
    <property type="entry name" value="WD40 repeat-like"/>
    <property type="match status" value="1"/>
</dbReference>
<dbReference type="InterPro" id="IPR001680">
    <property type="entry name" value="WD40_rpt"/>
</dbReference>
<evidence type="ECO:0000313" key="11">
    <source>
        <dbReference type="EMBL" id="ORZ35933.1"/>
    </source>
</evidence>
<feature type="domain" description="BING4 C-terminal" evidence="10">
    <location>
        <begin position="345"/>
        <end position="425"/>
    </location>
</feature>
<dbReference type="PROSITE" id="PS00678">
    <property type="entry name" value="WD_REPEATS_1"/>
    <property type="match status" value="1"/>
</dbReference>
<dbReference type="Pfam" id="PF00400">
    <property type="entry name" value="WD40"/>
    <property type="match status" value="1"/>
</dbReference>
<comment type="function">
    <text evidence="1">Involved in nucleolar processing of pre-18S ribosomal RNA.</text>
</comment>
<dbReference type="Proteomes" id="UP000193411">
    <property type="component" value="Unassembled WGS sequence"/>
</dbReference>
<keyword evidence="3" id="KW-0698">rRNA processing</keyword>
<dbReference type="STRING" id="765915.A0A1Y2HQG6"/>
<dbReference type="EMBL" id="MCFL01000019">
    <property type="protein sequence ID" value="ORZ35933.1"/>
    <property type="molecule type" value="Genomic_DNA"/>
</dbReference>
<dbReference type="OrthoDB" id="10251154at2759"/>
<dbReference type="PROSITE" id="PS50082">
    <property type="entry name" value="WD_REPEATS_2"/>
    <property type="match status" value="1"/>
</dbReference>
<comment type="subcellular location">
    <subcellularLocation>
        <location evidence="2">Nucleus</location>
        <location evidence="2">Nucleolus</location>
    </subcellularLocation>
</comment>
<evidence type="ECO:0000256" key="3">
    <source>
        <dbReference type="ARBA" id="ARBA00022552"/>
    </source>
</evidence>
<dbReference type="InterPro" id="IPR019775">
    <property type="entry name" value="WD40_repeat_CS"/>
</dbReference>
<evidence type="ECO:0000256" key="5">
    <source>
        <dbReference type="ARBA" id="ARBA00022737"/>
    </source>
</evidence>
<dbReference type="SMART" id="SM00320">
    <property type="entry name" value="WD40"/>
    <property type="match status" value="5"/>
</dbReference>
<dbReference type="GO" id="GO:0030686">
    <property type="term" value="C:90S preribosome"/>
    <property type="evidence" value="ECO:0007669"/>
    <property type="project" value="TreeGrafter"/>
</dbReference>
<keyword evidence="12" id="KW-1185">Reference proteome</keyword>
<reference evidence="11 12" key="1">
    <citation type="submission" date="2016-07" db="EMBL/GenBank/DDBJ databases">
        <title>Pervasive Adenine N6-methylation of Active Genes in Fungi.</title>
        <authorList>
            <consortium name="DOE Joint Genome Institute"/>
            <person name="Mondo S.J."/>
            <person name="Dannebaum R.O."/>
            <person name="Kuo R.C."/>
            <person name="Labutti K."/>
            <person name="Haridas S."/>
            <person name="Kuo A."/>
            <person name="Salamov A."/>
            <person name="Ahrendt S.R."/>
            <person name="Lipzen A."/>
            <person name="Sullivan W."/>
            <person name="Andreopoulos W.B."/>
            <person name="Clum A."/>
            <person name="Lindquist E."/>
            <person name="Daum C."/>
            <person name="Ramamoorthy G.K."/>
            <person name="Gryganskyi A."/>
            <person name="Culley D."/>
            <person name="Magnuson J.K."/>
            <person name="James T.Y."/>
            <person name="O'Malley M.A."/>
            <person name="Stajich J.E."/>
            <person name="Spatafora J.W."/>
            <person name="Visel A."/>
            <person name="Grigoriev I.V."/>
        </authorList>
    </citation>
    <scope>NUCLEOTIDE SEQUENCE [LARGE SCALE GENOMIC DNA]</scope>
    <source>
        <strain evidence="11 12">PL171</strain>
    </source>
</reference>
<keyword evidence="4 8" id="KW-0853">WD repeat</keyword>
<dbReference type="PROSITE" id="PS50294">
    <property type="entry name" value="WD_REPEATS_REGION"/>
    <property type="match status" value="1"/>
</dbReference>
<proteinExistence type="predicted"/>
<keyword evidence="6" id="KW-0539">Nucleus</keyword>
<evidence type="ECO:0000256" key="8">
    <source>
        <dbReference type="PROSITE-ProRule" id="PRU00221"/>
    </source>
</evidence>
<dbReference type="FunFam" id="2.130.10.10:FF:000378">
    <property type="entry name" value="U3 small nucleolar RNA-associated protein 7"/>
    <property type="match status" value="1"/>
</dbReference>
<organism evidence="11 12">
    <name type="scientific">Catenaria anguillulae PL171</name>
    <dbReference type="NCBI Taxonomy" id="765915"/>
    <lineage>
        <taxon>Eukaryota</taxon>
        <taxon>Fungi</taxon>
        <taxon>Fungi incertae sedis</taxon>
        <taxon>Blastocladiomycota</taxon>
        <taxon>Blastocladiomycetes</taxon>
        <taxon>Blastocladiales</taxon>
        <taxon>Catenariaceae</taxon>
        <taxon>Catenaria</taxon>
    </lineage>
</organism>
<accession>A0A1Y2HQG6</accession>
<name>A0A1Y2HQG6_9FUNG</name>
<feature type="compositionally biased region" description="Basic and acidic residues" evidence="9">
    <location>
        <begin position="494"/>
        <end position="506"/>
    </location>
</feature>
<dbReference type="GO" id="GO:0000462">
    <property type="term" value="P:maturation of SSU-rRNA from tricistronic rRNA transcript (SSU-rRNA, 5.8S rRNA, LSU-rRNA)"/>
    <property type="evidence" value="ECO:0007669"/>
    <property type="project" value="TreeGrafter"/>
</dbReference>
<feature type="region of interest" description="Disordered" evidence="9">
    <location>
        <begin position="494"/>
        <end position="530"/>
    </location>
</feature>
<evidence type="ECO:0000256" key="9">
    <source>
        <dbReference type="SAM" id="MobiDB-lite"/>
    </source>
</evidence>
<evidence type="ECO:0000259" key="10">
    <source>
        <dbReference type="SMART" id="SM01033"/>
    </source>
</evidence>
<feature type="repeat" description="WD" evidence="8">
    <location>
        <begin position="261"/>
        <end position="295"/>
    </location>
</feature>
<evidence type="ECO:0000313" key="12">
    <source>
        <dbReference type="Proteomes" id="UP000193411"/>
    </source>
</evidence>
<evidence type="ECO:0000256" key="2">
    <source>
        <dbReference type="ARBA" id="ARBA00004604"/>
    </source>
</evidence>
<evidence type="ECO:0000256" key="6">
    <source>
        <dbReference type="ARBA" id="ARBA00023242"/>
    </source>
</evidence>
<dbReference type="InterPro" id="IPR015943">
    <property type="entry name" value="WD40/YVTN_repeat-like_dom_sf"/>
</dbReference>
<dbReference type="GO" id="GO:0032040">
    <property type="term" value="C:small-subunit processome"/>
    <property type="evidence" value="ECO:0007669"/>
    <property type="project" value="TreeGrafter"/>
</dbReference>